<accession>A0AAE0WG12</accession>
<reference evidence="2" key="1">
    <citation type="submission" date="2023-07" db="EMBL/GenBank/DDBJ databases">
        <title>Black Yeasts Isolated from many extreme environments.</title>
        <authorList>
            <person name="Coleine C."/>
            <person name="Stajich J.E."/>
            <person name="Selbmann L."/>
        </authorList>
    </citation>
    <scope>NUCLEOTIDE SEQUENCE</scope>
    <source>
        <strain evidence="2">CCFEE 5485</strain>
    </source>
</reference>
<protein>
    <submittedName>
        <fullName evidence="2">Uncharacterized protein</fullName>
    </submittedName>
</protein>
<dbReference type="Proteomes" id="UP001274830">
    <property type="component" value="Unassembled WGS sequence"/>
</dbReference>
<feature type="compositionally biased region" description="Acidic residues" evidence="1">
    <location>
        <begin position="547"/>
        <end position="560"/>
    </location>
</feature>
<evidence type="ECO:0000256" key="1">
    <source>
        <dbReference type="SAM" id="MobiDB-lite"/>
    </source>
</evidence>
<dbReference type="Gene3D" id="3.30.420.40">
    <property type="match status" value="2"/>
</dbReference>
<sequence>MNWPGKASYELRSKVDTALSYAAATGDLRNWGFECDEDDHTVDVNKLFKLFLDPRYVDLSGFAPAHGEAQQWYCDYLACLYHCIMRFLSERVGHFSSKKIEFVFSVPTTWKDPGMMADIERLIGRAGYGKLTNHKFVITLTEAEAAAVYASKQQLQRGDVFLVADCGGGTTDVNVLKVTSAARNRTELEPLHCNEGEAIGSTLIDFKAERMVIERLKLIRTEVQLRDIEQLARRMIEDRFMTYKCSFGSGAMMVPKLPLPIPDIAPGQDFRHAGIENSNVVLTSGDLKRLFDEQIQRIFELIDSRLRTLQTANPGEAVKYLVLSGGLGSSPYVQKNIRDRYERGGGAGFTNTADLSVLLASEPQLAVVHGLVLARIQSLRGGPEVLSTRRSPVSYGVLCRELYDPDNHQGEDVELDPYDKRRYAERQVNWFIKQGQIIDANDGVNHRFRHKIPIGYEREPWRTRIVMSTVPRTQLPRSMRHGAVKQVCTVETVLDAGDMQAKNNKWYHLRKPYNIAEFDIKLLIGTGLHFEIWGKEGRKSKSHSEIEVDWEAPDGQDDLQGDGVREHSAMYPVR</sequence>
<feature type="region of interest" description="Disordered" evidence="1">
    <location>
        <begin position="544"/>
        <end position="574"/>
    </location>
</feature>
<dbReference type="PANTHER" id="PTHR42749:SF1">
    <property type="entry name" value="CELL SHAPE-DETERMINING PROTEIN MREB"/>
    <property type="match status" value="1"/>
</dbReference>
<evidence type="ECO:0000313" key="2">
    <source>
        <dbReference type="EMBL" id="KAK3672450.1"/>
    </source>
</evidence>
<comment type="caution">
    <text evidence="2">The sequence shown here is derived from an EMBL/GenBank/DDBJ whole genome shotgun (WGS) entry which is preliminary data.</text>
</comment>
<organism evidence="2 3">
    <name type="scientific">Recurvomyces mirabilis</name>
    <dbReference type="NCBI Taxonomy" id="574656"/>
    <lineage>
        <taxon>Eukaryota</taxon>
        <taxon>Fungi</taxon>
        <taxon>Dikarya</taxon>
        <taxon>Ascomycota</taxon>
        <taxon>Pezizomycotina</taxon>
        <taxon>Dothideomycetes</taxon>
        <taxon>Dothideomycetidae</taxon>
        <taxon>Mycosphaerellales</taxon>
        <taxon>Teratosphaeriaceae</taxon>
        <taxon>Recurvomyces</taxon>
    </lineage>
</organism>
<dbReference type="Gene3D" id="3.90.640.10">
    <property type="entry name" value="Actin, Chain A, domain 4"/>
    <property type="match status" value="1"/>
</dbReference>
<evidence type="ECO:0000313" key="3">
    <source>
        <dbReference type="Proteomes" id="UP001274830"/>
    </source>
</evidence>
<dbReference type="SUPFAM" id="SSF53067">
    <property type="entry name" value="Actin-like ATPase domain"/>
    <property type="match status" value="1"/>
</dbReference>
<dbReference type="PANTHER" id="PTHR42749">
    <property type="entry name" value="CELL SHAPE-DETERMINING PROTEIN MREB"/>
    <property type="match status" value="1"/>
</dbReference>
<keyword evidence="3" id="KW-1185">Reference proteome</keyword>
<dbReference type="EMBL" id="JAUTXT010000033">
    <property type="protein sequence ID" value="KAK3672450.1"/>
    <property type="molecule type" value="Genomic_DNA"/>
</dbReference>
<dbReference type="InterPro" id="IPR043129">
    <property type="entry name" value="ATPase_NBD"/>
</dbReference>
<proteinExistence type="predicted"/>
<name>A0AAE0WG12_9PEZI</name>
<gene>
    <name evidence="2" type="ORF">LTR78_007757</name>
</gene>
<dbReference type="CDD" id="cd10170">
    <property type="entry name" value="ASKHA_NBD_HSP70"/>
    <property type="match status" value="1"/>
</dbReference>
<dbReference type="AlphaFoldDB" id="A0AAE0WG12"/>